<feature type="region of interest" description="Disordered" evidence="1">
    <location>
        <begin position="371"/>
        <end position="412"/>
    </location>
</feature>
<feature type="compositionally biased region" description="Basic and acidic residues" evidence="1">
    <location>
        <begin position="270"/>
        <end position="281"/>
    </location>
</feature>
<gene>
    <name evidence="2" type="ORF">K432DRAFT_290204</name>
</gene>
<reference evidence="2 3" key="1">
    <citation type="journal article" date="2016" name="Nat. Commun.">
        <title>Ectomycorrhizal ecology is imprinted in the genome of the dominant symbiotic fungus Cenococcum geophilum.</title>
        <authorList>
            <consortium name="DOE Joint Genome Institute"/>
            <person name="Peter M."/>
            <person name="Kohler A."/>
            <person name="Ohm R.A."/>
            <person name="Kuo A."/>
            <person name="Krutzmann J."/>
            <person name="Morin E."/>
            <person name="Arend M."/>
            <person name="Barry K.W."/>
            <person name="Binder M."/>
            <person name="Choi C."/>
            <person name="Clum A."/>
            <person name="Copeland A."/>
            <person name="Grisel N."/>
            <person name="Haridas S."/>
            <person name="Kipfer T."/>
            <person name="LaButti K."/>
            <person name="Lindquist E."/>
            <person name="Lipzen A."/>
            <person name="Maire R."/>
            <person name="Meier B."/>
            <person name="Mihaltcheva S."/>
            <person name="Molinier V."/>
            <person name="Murat C."/>
            <person name="Poggeler S."/>
            <person name="Quandt C.A."/>
            <person name="Sperisen C."/>
            <person name="Tritt A."/>
            <person name="Tisserant E."/>
            <person name="Crous P.W."/>
            <person name="Henrissat B."/>
            <person name="Nehls U."/>
            <person name="Egli S."/>
            <person name="Spatafora J.W."/>
            <person name="Grigoriev I.V."/>
            <person name="Martin F.M."/>
        </authorList>
    </citation>
    <scope>NUCLEOTIDE SEQUENCE [LARGE SCALE GENOMIC DNA]</scope>
    <source>
        <strain evidence="2 3">CBS 459.81</strain>
    </source>
</reference>
<feature type="region of interest" description="Disordered" evidence="1">
    <location>
        <begin position="1"/>
        <end position="281"/>
    </location>
</feature>
<feature type="compositionally biased region" description="Basic and acidic residues" evidence="1">
    <location>
        <begin position="176"/>
        <end position="187"/>
    </location>
</feature>
<feature type="region of interest" description="Disordered" evidence="1">
    <location>
        <begin position="540"/>
        <end position="565"/>
    </location>
</feature>
<dbReference type="EMBL" id="KV744851">
    <property type="protein sequence ID" value="OCK83827.1"/>
    <property type="molecule type" value="Genomic_DNA"/>
</dbReference>
<protein>
    <submittedName>
        <fullName evidence="2">Uncharacterized protein</fullName>
    </submittedName>
</protein>
<feature type="compositionally biased region" description="Polar residues" evidence="1">
    <location>
        <begin position="200"/>
        <end position="210"/>
    </location>
</feature>
<feature type="compositionally biased region" description="Polar residues" evidence="1">
    <location>
        <begin position="79"/>
        <end position="96"/>
    </location>
</feature>
<evidence type="ECO:0000313" key="3">
    <source>
        <dbReference type="Proteomes" id="UP000250266"/>
    </source>
</evidence>
<feature type="compositionally biased region" description="Basic and acidic residues" evidence="1">
    <location>
        <begin position="371"/>
        <end position="387"/>
    </location>
</feature>
<dbReference type="Proteomes" id="UP000250266">
    <property type="component" value="Unassembled WGS sequence"/>
</dbReference>
<feature type="compositionally biased region" description="Polar residues" evidence="1">
    <location>
        <begin position="16"/>
        <end position="35"/>
    </location>
</feature>
<feature type="compositionally biased region" description="Polar residues" evidence="1">
    <location>
        <begin position="228"/>
        <end position="237"/>
    </location>
</feature>
<feature type="compositionally biased region" description="Acidic residues" evidence="1">
    <location>
        <begin position="246"/>
        <end position="255"/>
    </location>
</feature>
<evidence type="ECO:0000256" key="1">
    <source>
        <dbReference type="SAM" id="MobiDB-lite"/>
    </source>
</evidence>
<proteinExistence type="predicted"/>
<organism evidence="2 3">
    <name type="scientific">Lepidopterella palustris CBS 459.81</name>
    <dbReference type="NCBI Taxonomy" id="1314670"/>
    <lineage>
        <taxon>Eukaryota</taxon>
        <taxon>Fungi</taxon>
        <taxon>Dikarya</taxon>
        <taxon>Ascomycota</taxon>
        <taxon>Pezizomycotina</taxon>
        <taxon>Dothideomycetes</taxon>
        <taxon>Pleosporomycetidae</taxon>
        <taxon>Mytilinidiales</taxon>
        <taxon>Argynnaceae</taxon>
        <taxon>Lepidopterella</taxon>
    </lineage>
</organism>
<keyword evidence="3" id="KW-1185">Reference proteome</keyword>
<feature type="compositionally biased region" description="Low complexity" evidence="1">
    <location>
        <begin position="256"/>
        <end position="269"/>
    </location>
</feature>
<evidence type="ECO:0000313" key="2">
    <source>
        <dbReference type="EMBL" id="OCK83827.1"/>
    </source>
</evidence>
<feature type="compositionally biased region" description="Polar residues" evidence="1">
    <location>
        <begin position="124"/>
        <end position="133"/>
    </location>
</feature>
<dbReference type="AlphaFoldDB" id="A0A8E2EGY7"/>
<dbReference type="OrthoDB" id="4716584at2759"/>
<name>A0A8E2EGY7_9PEZI</name>
<accession>A0A8E2EGY7</accession>
<feature type="region of interest" description="Disordered" evidence="1">
    <location>
        <begin position="479"/>
        <end position="508"/>
    </location>
</feature>
<sequence length="692" mass="76883">MATPAPPRRFKPEPIESSTKSSKQLALESTETTTKSFRKFIPEPIETISRTSRKMDPGSVQTTSKTTRKFAPEPIETMVKSSRNKNVAESSSNTRGKFSPRPIEITTRSNRKKIEKEADEQGPDQPQQDTSSLPEILKSSIPEEKRPRRRFAPQLIETAKRSRKAGDTGPAILPSDKTEATPDDGTHSPRKTRSRPVPSSLENTPASTVIHSPHFLEIKRAASPLAMRQNSRGSTRSHSFRVPDLEPIESSESEESTPPSLSTSPSAASDHSHVYKEATRMRESVDDRFSGYLLELAARAAEKQLREQAMAAFPNDDHHEPVDHFIDRDSDDSELGSGIMSSDERDNGFARRESAFTKINWELLAMQQHREKLEQQQAKDKEQRDTAMRNARGPSPHGAWGSPSAGMFANSTGNKNIIAGWQKDGEMDRMRSGARPPMLGGDIKFPRCRSPEPARFDPTQGSHAMRNAMCYLTEQSQAAEPEGGLWHGKENPSNRPSLWSTGGSRPPSRGGLWGGCCIGSGLTPPRGPTGLMTPRIEVDNPFETPHSTPAPGHLPPSPPASNADISSIDEKLSTELSIEEEFDDNFVTQVYNYLSLGYPSIARKFDEELGKISRIPVTELRQDDHLAQSRGYIRLGEDGNLKDSEITEETCMRWRALRLYIQEWARQQPRMVTGVNTLGGFGVAVRRGSWAW</sequence>